<dbReference type="Proteomes" id="UP000266327">
    <property type="component" value="Unassembled WGS sequence"/>
</dbReference>
<dbReference type="OrthoDB" id="108476at2"/>
<evidence type="ECO:0000313" key="6">
    <source>
        <dbReference type="EMBL" id="RJG02754.1"/>
    </source>
</evidence>
<keyword evidence="7" id="KW-1185">Reference proteome</keyword>
<keyword evidence="2 6" id="KW-0489">Methyltransferase</keyword>
<evidence type="ECO:0000313" key="7">
    <source>
        <dbReference type="Proteomes" id="UP000266327"/>
    </source>
</evidence>
<dbReference type="GO" id="GO:0032259">
    <property type="term" value="P:methylation"/>
    <property type="evidence" value="ECO:0007669"/>
    <property type="project" value="UniProtKB-KW"/>
</dbReference>
<dbReference type="InterPro" id="IPR029063">
    <property type="entry name" value="SAM-dependent_MTases_sf"/>
</dbReference>
<evidence type="ECO:0000256" key="3">
    <source>
        <dbReference type="ARBA" id="ARBA00022679"/>
    </source>
</evidence>
<gene>
    <name evidence="6" type="ORF">D3878_15175</name>
</gene>
<dbReference type="RefSeq" id="WP_119786255.1">
    <property type="nucleotide sequence ID" value="NZ_QYUQ01000002.1"/>
</dbReference>
<name>A0A3A3G4I8_9BURK</name>
<dbReference type="InterPro" id="IPR013216">
    <property type="entry name" value="Methyltransf_11"/>
</dbReference>
<evidence type="ECO:0000256" key="2">
    <source>
        <dbReference type="ARBA" id="ARBA00022603"/>
    </source>
</evidence>
<evidence type="ECO:0000256" key="4">
    <source>
        <dbReference type="ARBA" id="ARBA00022691"/>
    </source>
</evidence>
<dbReference type="Gene3D" id="3.40.50.150">
    <property type="entry name" value="Vaccinia Virus protein VP39"/>
    <property type="match status" value="1"/>
</dbReference>
<dbReference type="AlphaFoldDB" id="A0A3A3G4I8"/>
<dbReference type="InterPro" id="IPR051052">
    <property type="entry name" value="Diverse_substrate_MTase"/>
</dbReference>
<dbReference type="SUPFAM" id="SSF53335">
    <property type="entry name" value="S-adenosyl-L-methionine-dependent methyltransferases"/>
    <property type="match status" value="1"/>
</dbReference>
<dbReference type="PANTHER" id="PTHR44942">
    <property type="entry name" value="METHYLTRANSF_11 DOMAIN-CONTAINING PROTEIN"/>
    <property type="match status" value="1"/>
</dbReference>
<comment type="caution">
    <text evidence="6">The sequence shown here is derived from an EMBL/GenBank/DDBJ whole genome shotgun (WGS) entry which is preliminary data.</text>
</comment>
<proteinExistence type="inferred from homology"/>
<sequence length="245" mass="27784">MTIDARGGNLNEHAFVPETRFGIWFLGSETWLKHVLEVAIADLVRLIGKERRETYGTVVDVGCGQGKSFTLLKQRFNPQRLIGIDADPEILEVGRKRAQQDGVAVELMLGSGAAIALPDNSVDILFCHQTFHHLVEQEKAIAEFYRVLKPGGMLLFAESTRAYIHSWIIRLLFRHPMEVQKTAEEYLALIRWAGFEAQAERISYPYLWWSLSDLGLLNRLGIKKTPPFGQREETLLNLVAIKSQP</sequence>
<evidence type="ECO:0000259" key="5">
    <source>
        <dbReference type="Pfam" id="PF08241"/>
    </source>
</evidence>
<evidence type="ECO:0000256" key="1">
    <source>
        <dbReference type="ARBA" id="ARBA00008361"/>
    </source>
</evidence>
<accession>A0A3A3G4I8</accession>
<keyword evidence="3 6" id="KW-0808">Transferase</keyword>
<dbReference type="PROSITE" id="PS01184">
    <property type="entry name" value="UBIE_2"/>
    <property type="match status" value="1"/>
</dbReference>
<dbReference type="CDD" id="cd02440">
    <property type="entry name" value="AdoMet_MTases"/>
    <property type="match status" value="1"/>
</dbReference>
<protein>
    <submittedName>
        <fullName evidence="6">Class I SAM-dependent methyltransferase</fullName>
    </submittedName>
</protein>
<keyword evidence="4" id="KW-0949">S-adenosyl-L-methionine</keyword>
<organism evidence="6 7">
    <name type="scientific">Noviherbaspirillum sedimenti</name>
    <dbReference type="NCBI Taxonomy" id="2320865"/>
    <lineage>
        <taxon>Bacteria</taxon>
        <taxon>Pseudomonadati</taxon>
        <taxon>Pseudomonadota</taxon>
        <taxon>Betaproteobacteria</taxon>
        <taxon>Burkholderiales</taxon>
        <taxon>Oxalobacteraceae</taxon>
        <taxon>Noviherbaspirillum</taxon>
    </lineage>
</organism>
<dbReference type="Pfam" id="PF08241">
    <property type="entry name" value="Methyltransf_11"/>
    <property type="match status" value="1"/>
</dbReference>
<dbReference type="InterPro" id="IPR023576">
    <property type="entry name" value="UbiE/COQ5_MeTrFase_CS"/>
</dbReference>
<dbReference type="EMBL" id="QYUQ01000002">
    <property type="protein sequence ID" value="RJG02754.1"/>
    <property type="molecule type" value="Genomic_DNA"/>
</dbReference>
<reference evidence="7" key="1">
    <citation type="submission" date="2018-09" db="EMBL/GenBank/DDBJ databases">
        <authorList>
            <person name="Zhu H."/>
        </authorList>
    </citation>
    <scope>NUCLEOTIDE SEQUENCE [LARGE SCALE GENOMIC DNA]</scope>
    <source>
        <strain evidence="7">K1S02-23</strain>
    </source>
</reference>
<comment type="similarity">
    <text evidence="1">Belongs to the methyltransferase superfamily.</text>
</comment>
<feature type="domain" description="Methyltransferase type 11" evidence="5">
    <location>
        <begin position="59"/>
        <end position="156"/>
    </location>
</feature>
<dbReference type="GO" id="GO:0008757">
    <property type="term" value="F:S-adenosylmethionine-dependent methyltransferase activity"/>
    <property type="evidence" value="ECO:0007669"/>
    <property type="project" value="InterPro"/>
</dbReference>
<dbReference type="PANTHER" id="PTHR44942:SF4">
    <property type="entry name" value="METHYLTRANSFERASE TYPE 11 DOMAIN-CONTAINING PROTEIN"/>
    <property type="match status" value="1"/>
</dbReference>